<proteinExistence type="predicted"/>
<evidence type="ECO:0000313" key="3">
    <source>
        <dbReference type="EMBL" id="MBP2365430.1"/>
    </source>
</evidence>
<organism evidence="3 4">
    <name type="scientific">Pseudonocardia parietis</name>
    <dbReference type="NCBI Taxonomy" id="570936"/>
    <lineage>
        <taxon>Bacteria</taxon>
        <taxon>Bacillati</taxon>
        <taxon>Actinomycetota</taxon>
        <taxon>Actinomycetes</taxon>
        <taxon>Pseudonocardiales</taxon>
        <taxon>Pseudonocardiaceae</taxon>
        <taxon>Pseudonocardia</taxon>
    </lineage>
</organism>
<feature type="region of interest" description="Disordered" evidence="1">
    <location>
        <begin position="263"/>
        <end position="301"/>
    </location>
</feature>
<reference evidence="3 4" key="1">
    <citation type="submission" date="2021-03" db="EMBL/GenBank/DDBJ databases">
        <title>Sequencing the genomes of 1000 actinobacteria strains.</title>
        <authorList>
            <person name="Klenk H.-P."/>
        </authorList>
    </citation>
    <scope>NUCLEOTIDE SEQUENCE [LARGE SCALE GENOMIC DNA]</scope>
    <source>
        <strain evidence="3 4">DSM 45256</strain>
    </source>
</reference>
<name>A0ABS4VNC6_9PSEU</name>
<gene>
    <name evidence="3" type="ORF">JOF36_001126</name>
</gene>
<accession>A0ABS4VNC6</accession>
<feature type="compositionally biased region" description="Low complexity" evidence="1">
    <location>
        <begin position="283"/>
        <end position="301"/>
    </location>
</feature>
<dbReference type="Pfam" id="PF13472">
    <property type="entry name" value="Lipase_GDSL_2"/>
    <property type="match status" value="1"/>
</dbReference>
<dbReference type="RefSeq" id="WP_307862226.1">
    <property type="nucleotide sequence ID" value="NZ_JAGINU010000001.1"/>
</dbReference>
<dbReference type="SUPFAM" id="SSF52266">
    <property type="entry name" value="SGNH hydrolase"/>
    <property type="match status" value="1"/>
</dbReference>
<dbReference type="InterPro" id="IPR036514">
    <property type="entry name" value="SGNH_hydro_sf"/>
</dbReference>
<dbReference type="PANTHER" id="PTHR43784:SF2">
    <property type="entry name" value="GDSL-LIKE LIPASE_ACYLHYDROLASE, PUTATIVE (AFU_ORTHOLOGUE AFUA_2G00820)-RELATED"/>
    <property type="match status" value="1"/>
</dbReference>
<dbReference type="Proteomes" id="UP001519295">
    <property type="component" value="Unassembled WGS sequence"/>
</dbReference>
<feature type="domain" description="SGNH hydrolase-type esterase" evidence="2">
    <location>
        <begin position="36"/>
        <end position="208"/>
    </location>
</feature>
<dbReference type="Gene3D" id="3.40.50.1110">
    <property type="entry name" value="SGNH hydrolase"/>
    <property type="match status" value="1"/>
</dbReference>
<evidence type="ECO:0000256" key="1">
    <source>
        <dbReference type="SAM" id="MobiDB-lite"/>
    </source>
</evidence>
<dbReference type="PANTHER" id="PTHR43784">
    <property type="entry name" value="GDSL-LIKE LIPASE/ACYLHYDROLASE, PUTATIVE (AFU_ORTHOLOGUE AFUA_2G00820)-RELATED"/>
    <property type="match status" value="1"/>
</dbReference>
<sequence>MSIDVTQDVCGVTNGWESRPAEPEGVVHVQHRSYVALGDSFTEGLDDFAGDGRPRGWADRVAETLADRYPGFGYANLAVRGKVLDQIVADQVPVAEAMRPDLITFCAGGNDIIGWVCDTDDLAARFDAALARLVATGAEVLILTGFDLRRMHPLIRRLRGRIACYNELMRASAERHGCRVVDLWAMNALADPRAWGPDRLHLVPHAHERVAWRVLEALGEPSGDWRAPWPEPDDGPAPWRARQLEDLRWVTHHVMPYVRRRLRGARTGEEHRPKRPTLSPPYGAATAATPARRTGTGAAVN</sequence>
<evidence type="ECO:0000259" key="2">
    <source>
        <dbReference type="Pfam" id="PF13472"/>
    </source>
</evidence>
<comment type="caution">
    <text evidence="3">The sequence shown here is derived from an EMBL/GenBank/DDBJ whole genome shotgun (WGS) entry which is preliminary data.</text>
</comment>
<dbReference type="InterPro" id="IPR013830">
    <property type="entry name" value="SGNH_hydro"/>
</dbReference>
<protein>
    <submittedName>
        <fullName evidence="3">Lysophospholipase L1-like esterase</fullName>
    </submittedName>
</protein>
<dbReference type="InterPro" id="IPR053140">
    <property type="entry name" value="GDSL_Rv0518-like"/>
</dbReference>
<keyword evidence="4" id="KW-1185">Reference proteome</keyword>
<dbReference type="EMBL" id="JAGINU010000001">
    <property type="protein sequence ID" value="MBP2365430.1"/>
    <property type="molecule type" value="Genomic_DNA"/>
</dbReference>
<evidence type="ECO:0000313" key="4">
    <source>
        <dbReference type="Proteomes" id="UP001519295"/>
    </source>
</evidence>
<dbReference type="CDD" id="cd01832">
    <property type="entry name" value="SGNH_hydrolase_like_1"/>
    <property type="match status" value="1"/>
</dbReference>